<proteinExistence type="predicted"/>
<dbReference type="EMBL" id="MW630113">
    <property type="protein sequence ID" value="UUY86194.1"/>
    <property type="molecule type" value="Genomic_DNA"/>
</dbReference>
<sequence>MSSLVFLNQPVYQMSNILLVDRQLVPQDKGGDPNQDGLMVVAMSAANFTDIIGSAILNIQRDMVVVGVRHLQQASVLFDMLTVLPAIFGENVAVDMEGFGPELTDAVVAAGFVAVDKLHNTASWKSGVSCPAAKLAVRNAKRVLNGLPCTMTIVVDGVSQKILRDLVELPVEMSGDLQVMTFSDDPKAQQPAIGVAIFDSGSVAKGEAETVAAPTGIVSFHTHPSVATTRHALFYSWPSNMDMAGLMFMQNLMHLVVSVDGMWTMSRSVEMQKVTKLLSEQEKNMVRSTALDLFQVLNDLRTDRPVEEQKRSIAAFYNTFENFTIRQLLQHSRVTPSVFMEEEWLDGKIYVMGLMPWGSEMRFDIQYEVDPTNVFTEVIPSLMPITRKAAIQQVFDNMVSRMTH</sequence>
<accession>A0A9E7PRS1</accession>
<reference evidence="1" key="1">
    <citation type="submission" date="2021-02" db="EMBL/GenBank/DDBJ databases">
        <authorList>
            <person name="Chen J."/>
            <person name="Hu H."/>
            <person name="Huang J."/>
            <person name="Yan X."/>
        </authorList>
    </citation>
    <scope>NUCLEOTIDE SEQUENCE</scope>
    <source>
        <strain evidence="1">GDOU</strain>
    </source>
</reference>
<organism evidence="1 2">
    <name type="scientific">Largemouth bass virus</name>
    <dbReference type="NCBI Taxonomy" id="176656"/>
    <lineage>
        <taxon>Viruses</taxon>
        <taxon>Varidnaviria</taxon>
        <taxon>Bamfordvirae</taxon>
        <taxon>Nucleocytoviricota</taxon>
        <taxon>Megaviricetes</taxon>
        <taxon>Pimascovirales</taxon>
        <taxon>Pimascovirales incertae sedis</taxon>
        <taxon>Iridoviridae</taxon>
        <taxon>Alphairidovirinae</taxon>
        <taxon>Ranavirus</taxon>
        <taxon>Ranavirus micropterus1</taxon>
        <taxon>Santee-Cooper ranavirus</taxon>
    </lineage>
</organism>
<evidence type="ECO:0000313" key="1">
    <source>
        <dbReference type="EMBL" id="UUY86194.1"/>
    </source>
</evidence>
<dbReference type="Proteomes" id="UP001060024">
    <property type="component" value="Segment"/>
</dbReference>
<name>A0A9E7PRS1_9VIRU</name>
<protein>
    <submittedName>
        <fullName evidence="1">Uncharacterized protein</fullName>
    </submittedName>
</protein>
<evidence type="ECO:0000313" key="2">
    <source>
        <dbReference type="Proteomes" id="UP001060024"/>
    </source>
</evidence>